<comment type="caution">
    <text evidence="2">The sequence shown here is derived from an EMBL/GenBank/DDBJ whole genome shotgun (WGS) entry which is preliminary data.</text>
</comment>
<evidence type="ECO:0000313" key="3">
    <source>
        <dbReference type="Proteomes" id="UP000186817"/>
    </source>
</evidence>
<proteinExistence type="predicted"/>
<dbReference type="Proteomes" id="UP000186817">
    <property type="component" value="Unassembled WGS sequence"/>
</dbReference>
<feature type="compositionally biased region" description="Basic and acidic residues" evidence="1">
    <location>
        <begin position="62"/>
        <end position="78"/>
    </location>
</feature>
<sequence>MTSSAAGSMRQAHLHQQMYLCLKAGALFQRAADVLNQPGEVFPRSYASSIRLLAGQQGQNKTDGDGQTRTDRDQRESE</sequence>
<feature type="region of interest" description="Disordered" evidence="1">
    <location>
        <begin position="53"/>
        <end position="78"/>
    </location>
</feature>
<reference evidence="2 3" key="1">
    <citation type="submission" date="2016-02" db="EMBL/GenBank/DDBJ databases">
        <title>Genome analysis of coral dinoflagellate symbionts highlights evolutionary adaptations to a symbiotic lifestyle.</title>
        <authorList>
            <person name="Aranda M."/>
            <person name="Li Y."/>
            <person name="Liew Y.J."/>
            <person name="Baumgarten S."/>
            <person name="Simakov O."/>
            <person name="Wilson M."/>
            <person name="Piel J."/>
            <person name="Ashoor H."/>
            <person name="Bougouffa S."/>
            <person name="Bajic V.B."/>
            <person name="Ryu T."/>
            <person name="Ravasi T."/>
            <person name="Bayer T."/>
            <person name="Micklem G."/>
            <person name="Kim H."/>
            <person name="Bhak J."/>
            <person name="Lajeunesse T.C."/>
            <person name="Voolstra C.R."/>
        </authorList>
    </citation>
    <scope>NUCLEOTIDE SEQUENCE [LARGE SCALE GENOMIC DNA]</scope>
    <source>
        <strain evidence="2 3">CCMP2467</strain>
    </source>
</reference>
<name>A0A1Q9CR74_SYMMI</name>
<dbReference type="OrthoDB" id="431586at2759"/>
<evidence type="ECO:0000313" key="2">
    <source>
        <dbReference type="EMBL" id="OLP85426.1"/>
    </source>
</evidence>
<organism evidence="2 3">
    <name type="scientific">Symbiodinium microadriaticum</name>
    <name type="common">Dinoflagellate</name>
    <name type="synonym">Zooxanthella microadriatica</name>
    <dbReference type="NCBI Taxonomy" id="2951"/>
    <lineage>
        <taxon>Eukaryota</taxon>
        <taxon>Sar</taxon>
        <taxon>Alveolata</taxon>
        <taxon>Dinophyceae</taxon>
        <taxon>Suessiales</taxon>
        <taxon>Symbiodiniaceae</taxon>
        <taxon>Symbiodinium</taxon>
    </lineage>
</organism>
<protein>
    <submittedName>
        <fullName evidence="2">Uncharacterized protein</fullName>
    </submittedName>
</protein>
<dbReference type="EMBL" id="LSRX01000977">
    <property type="protein sequence ID" value="OLP85426.1"/>
    <property type="molecule type" value="Genomic_DNA"/>
</dbReference>
<gene>
    <name evidence="2" type="ORF">AK812_SmicGene33564</name>
</gene>
<evidence type="ECO:0000256" key="1">
    <source>
        <dbReference type="SAM" id="MobiDB-lite"/>
    </source>
</evidence>
<dbReference type="AlphaFoldDB" id="A0A1Q9CR74"/>
<keyword evidence="3" id="KW-1185">Reference proteome</keyword>
<accession>A0A1Q9CR74</accession>